<dbReference type="GO" id="GO:0055036">
    <property type="term" value="C:virion membrane"/>
    <property type="evidence" value="ECO:0007669"/>
    <property type="project" value="UniProtKB-SubCell"/>
</dbReference>
<feature type="domain" description="Human immunodeficiency virus 1 envelope glycoprotein Gp120" evidence="34">
    <location>
        <begin position="146"/>
        <end position="512"/>
    </location>
</feature>
<evidence type="ECO:0000256" key="7">
    <source>
        <dbReference type="ARBA" id="ARBA00022506"/>
    </source>
</evidence>
<evidence type="ECO:0000256" key="1">
    <source>
        <dbReference type="ARBA" id="ARBA00004402"/>
    </source>
</evidence>
<dbReference type="FunFam" id="2.170.40.20:FF:000004">
    <property type="entry name" value="Envelope glycoprotein gp160"/>
    <property type="match status" value="1"/>
</dbReference>
<accession>B0YYD3</accession>
<dbReference type="GO" id="GO:1903908">
    <property type="term" value="P:positive regulation of plasma membrane raft polarization"/>
    <property type="evidence" value="ECO:0007669"/>
    <property type="project" value="UniProtKB-UniRule"/>
</dbReference>
<proteinExistence type="inferred from homology"/>
<evidence type="ECO:0000256" key="28">
    <source>
        <dbReference type="ARBA" id="ARBA00023180"/>
    </source>
</evidence>
<dbReference type="CDD" id="cd09909">
    <property type="entry name" value="HIV-1-like_HR1-HR2"/>
    <property type="match status" value="1"/>
</dbReference>
<evidence type="ECO:0000256" key="11">
    <source>
        <dbReference type="ARBA" id="ARBA00022581"/>
    </source>
</evidence>
<dbReference type="GO" id="GO:0019082">
    <property type="term" value="P:viral protein processing"/>
    <property type="evidence" value="ECO:0007669"/>
    <property type="project" value="UniProtKB-UniRule"/>
</dbReference>
<dbReference type="GO" id="GO:1903911">
    <property type="term" value="P:positive regulation of receptor clustering"/>
    <property type="evidence" value="ECO:0007669"/>
    <property type="project" value="UniProtKB-UniRule"/>
</dbReference>
<evidence type="ECO:0000256" key="15">
    <source>
        <dbReference type="ARBA" id="ARBA00022703"/>
    </source>
</evidence>
<feature type="topological domain" description="Cytoplasmic" evidence="32">
    <location>
        <begin position="707"/>
        <end position="864"/>
    </location>
</feature>
<keyword evidence="26 32" id="KW-0564">Palmitate</keyword>
<keyword evidence="22 32" id="KW-1133">Transmembrane helix</keyword>
<evidence type="ECO:0000256" key="17">
    <source>
        <dbReference type="ARBA" id="ARBA00022804"/>
    </source>
</evidence>
<dbReference type="SUPFAM" id="SSF58069">
    <property type="entry name" value="Virus ectodomain"/>
    <property type="match status" value="1"/>
</dbReference>
<evidence type="ECO:0000256" key="10">
    <source>
        <dbReference type="ARBA" id="ARBA00022570"/>
    </source>
</evidence>
<comment type="domain">
    <text evidence="32">The membrane proximal external region (MPER) present in gp41 is a tryptophan-rich region recognized by the antibodies 2F5, Z13, and 4E10. MPER seems to play a role in fusion.</text>
</comment>
<evidence type="ECO:0000259" key="34">
    <source>
        <dbReference type="Pfam" id="PF00516"/>
    </source>
</evidence>
<evidence type="ECO:0000256" key="32">
    <source>
        <dbReference type="HAMAP-Rule" id="MF_04083"/>
    </source>
</evidence>
<feature type="region of interest" description="Fusion peptide" evidence="32">
    <location>
        <begin position="513"/>
        <end position="533"/>
    </location>
</feature>
<feature type="domain" description="Human immunodeficiency virus 1 envelope glycoprotein Gp120" evidence="34">
    <location>
        <begin position="33"/>
        <end position="140"/>
    </location>
</feature>
<dbReference type="InterPro" id="IPR036377">
    <property type="entry name" value="Gp120_core_sf"/>
</dbReference>
<keyword evidence="31 32" id="KW-1160">Virus entry into host cell</keyword>
<keyword evidence="27 32" id="KW-1015">Disulfide bond</keyword>
<evidence type="ECO:0000256" key="4">
    <source>
        <dbReference type="ARBA" id="ARBA00004563"/>
    </source>
</evidence>
<evidence type="ECO:0000256" key="33">
    <source>
        <dbReference type="RuleBase" id="RU363095"/>
    </source>
</evidence>
<evidence type="ECO:0000256" key="27">
    <source>
        <dbReference type="ARBA" id="ARBA00023157"/>
    </source>
</evidence>
<dbReference type="Pfam" id="PF00517">
    <property type="entry name" value="GP41"/>
    <property type="match status" value="1"/>
</dbReference>
<feature type="transmembrane region" description="Helical" evidence="33">
    <location>
        <begin position="12"/>
        <end position="35"/>
    </location>
</feature>
<keyword evidence="20 32" id="KW-0261">Viral envelope protein</keyword>
<feature type="chain" id="PRO_5023311674" description="Transmembrane protein gp41" evidence="32">
    <location>
        <begin position="513"/>
        <end position="864"/>
    </location>
</feature>
<feature type="coiled-coil region" evidence="32">
    <location>
        <begin position="634"/>
        <end position="668"/>
    </location>
</feature>
<evidence type="ECO:0000256" key="22">
    <source>
        <dbReference type="ARBA" id="ARBA00022989"/>
    </source>
</evidence>
<feature type="region of interest" description="MPER; binding to GalCer" evidence="32">
    <location>
        <begin position="663"/>
        <end position="684"/>
    </location>
</feature>
<dbReference type="InterPro" id="IPR000777">
    <property type="entry name" value="HIV1_Gp120"/>
</dbReference>
<keyword evidence="15 32" id="KW-0053">Apoptosis</keyword>
<keyword evidence="25 32" id="KW-0472">Membrane</keyword>
<comment type="PTM">
    <text evidence="32">Specific enzymatic cleavages in vivo yield mature proteins. Envelope glycoproteins are synthesized as a inactive precursor that is heavily N-glycosylated and processed likely by host cell furin in the Golgi to yield the mature SU and TM proteins. The cleavage site between SU and TM requires the minimal sequence [KR]-X-[KR]-R. About 2 of the 9 disulfide bonds of gp41 are reduced by P4HB/PDI, following binding to CD4 receptor.</text>
</comment>
<keyword evidence="18 32" id="KW-0946">Virion</keyword>
<comment type="similarity">
    <text evidence="32">Belongs to the HIV-1 env protein family.</text>
</comment>
<dbReference type="GO" id="GO:0016020">
    <property type="term" value="C:membrane"/>
    <property type="evidence" value="ECO:0007669"/>
    <property type="project" value="UniProtKB-UniRule"/>
</dbReference>
<feature type="lipid moiety-binding region" description="S-palmitoyl cysteine; by host" evidence="32">
    <location>
        <position position="845"/>
    </location>
</feature>
<feature type="region of interest" description="CD4-binding loop" evidence="32">
    <location>
        <begin position="361"/>
        <end position="371"/>
    </location>
</feature>
<sequence>MRAMGIKRNCQRWLIWGILGFWVLLTYNVMGNLWVTVYYGVPVWKEAKTTLFCASDARAYEREVHNVWATHACVPTDPDPQEMELVNVTENFNMWKNDMVEQMHEDIISLWDQSLKPCVKLTPLCVTLNCTNVTVNTTSTTTNYTKEMRNCSFNITTELRDKRKNEYALFYRLDIVPLKDESHGGNYSEYRLINCNTSTITQACPKVSFDPIPIHYCAPAGYAILKCKDETFNGTGPCSNVSTVQCTHGIKPVVSTQLLLNGSLAEKEIIIRSENITNNIKTIIVQLKEPVEIRCIRPGNNTRKSMRIGPGQTFYATGEIIGDIREAHCNITKHKWNETLVNVSRALKEHFPNKSINFTSSSGGDLEITTHSFNCRGEFFYCDTSELWNSTRLWNDSALWNGTARNLNRTDLNITLHCRIKQIINMWQGVGRAIYAPPIEGNITCTSNITGLILTRDGGTGEDNKTETFRPIGGDMRDNWRSELYKYKVVEIKPLGLAPTTAKRRVVEREKRAVGMGAVLFGFLGAAGSTMGAASITLTVQARQLLSGIVQQQSNLLKAIEAQQHMLQLTVWGIKQLQARVLAIERYLRDQQLLGMWGCSGKLICTTTVAWNSSWSNKSKDDIWENMTWMQWDREISNYTDTIYKLLEESQNQQEKNEQDLLALDSWSNLWNWFSITKWLWYIKLCIMIVGGLIGLRIIFAVLSIVRRVRQGYSPLSFQTLIPNSREPDRLGRIEEEGGEQDRDRSIRLVSGFLALAWDDLRNLCLFSYHRLRDFILVTARAVELLGHSSLRGLQKGWQILKYLGGLGQYWGLEIKKSAISLLDTVAIVVAEGTDRIIELIQRTCRAICNIPTRIRQGLEAALQ</sequence>
<comment type="subcellular location">
    <subcellularLocation>
        <location evidence="3">Host cell membrane</location>
        <topology evidence="3">Peripheral membrane protein</topology>
    </subcellularLocation>
    <subcellularLocation>
        <location evidence="1">Host cell membrane</location>
        <topology evidence="1">Single-pass type I membrane protein</topology>
    </subcellularLocation>
    <subcellularLocation>
        <location evidence="2">Host endosome membrane</location>
        <topology evidence="2">Peripheral membrane protein</topology>
    </subcellularLocation>
    <subcellularLocation>
        <location evidence="5">Host endosome membrane</location>
        <topology evidence="5">Single-pass type I membrane protein</topology>
    </subcellularLocation>
    <subcellularLocation>
        <location evidence="6">Virion membrane</location>
        <topology evidence="6">Peripheral membrane protein</topology>
    </subcellularLocation>
    <subcellularLocation>
        <location evidence="4">Virion membrane</location>
        <topology evidence="4">Single-pass type I membrane protein</topology>
    </subcellularLocation>
</comment>
<dbReference type="EMBL" id="EU166842">
    <property type="protein sequence ID" value="ABW85695.1"/>
    <property type="molecule type" value="Genomic_DNA"/>
</dbReference>
<dbReference type="Gene3D" id="2.170.40.20">
    <property type="entry name" value="Human immunodeficiency virus 1, Gp160, envelope glycoprotein"/>
    <property type="match status" value="2"/>
</dbReference>
<keyword evidence="11 32" id="KW-0945">Host-virus interaction</keyword>
<evidence type="ECO:0000256" key="14">
    <source>
        <dbReference type="ARBA" id="ARBA00022692"/>
    </source>
</evidence>
<evidence type="ECO:0000256" key="24">
    <source>
        <dbReference type="ARBA" id="ARBA00023054"/>
    </source>
</evidence>
<feature type="disulfide bond" evidence="32">
    <location>
        <begin position="217"/>
        <end position="246"/>
    </location>
</feature>
<keyword evidence="10 32" id="KW-1165">Clathrin-mediated endocytosis of virus by host</keyword>
<keyword evidence="7 32" id="KW-1168">Fusion of virus membrane with host membrane</keyword>
<keyword evidence="23 32" id="KW-1039">Host endosome</keyword>
<evidence type="ECO:0000256" key="26">
    <source>
        <dbReference type="ARBA" id="ARBA00023139"/>
    </source>
</evidence>
<evidence type="ECO:0000256" key="9">
    <source>
        <dbReference type="ARBA" id="ARBA00022511"/>
    </source>
</evidence>
<comment type="subcellular location">
    <molecule>Transmembrane protein gp41</molecule>
    <subcellularLocation>
        <location evidence="32">Virion membrane</location>
        <topology evidence="32">Single-pass type I membrane protein</topology>
    </subcellularLocation>
    <subcellularLocation>
        <location evidence="32">Host cell membrane</location>
        <topology evidence="32">Single-pass type I membrane protein</topology>
    </subcellularLocation>
    <subcellularLocation>
        <location evidence="32">Host endosome membrane</location>
        <topology evidence="32">Single-pass type I membrane protein</topology>
    </subcellularLocation>
    <text evidence="32">It is probably concentrated at the site of budding and incorporated into the virions possibly by contacts between the cytoplasmic tail of Env and the N-terminus of Gag.</text>
</comment>
<feature type="chain" id="PRO_5023311675" description="Envelope glycoprotein gp160" evidence="32">
    <location>
        <begin position="32"/>
        <end position="864"/>
    </location>
</feature>
<dbReference type="GO" id="GO:0019031">
    <property type="term" value="C:viral envelope"/>
    <property type="evidence" value="ECO:0007669"/>
    <property type="project" value="UniProtKB-KW"/>
</dbReference>
<dbReference type="GO" id="GO:0044175">
    <property type="term" value="C:host cell endosome membrane"/>
    <property type="evidence" value="ECO:0007669"/>
    <property type="project" value="UniProtKB-SubCell"/>
</dbReference>
<keyword evidence="12 32" id="KW-1162">Viral penetration into host cytoplasm</keyword>
<keyword evidence="13 32" id="KW-0165">Cleavage on pair of basic residues</keyword>
<keyword evidence="19 32" id="KW-1043">Host membrane</keyword>
<evidence type="ECO:0000256" key="31">
    <source>
        <dbReference type="ARBA" id="ARBA00023296"/>
    </source>
</evidence>
<evidence type="ECO:0000256" key="20">
    <source>
        <dbReference type="ARBA" id="ARBA00022879"/>
    </source>
</evidence>
<evidence type="ECO:0000256" key="3">
    <source>
        <dbReference type="ARBA" id="ARBA00004505"/>
    </source>
</evidence>
<dbReference type="InterPro" id="IPR037527">
    <property type="entry name" value="Gp160"/>
</dbReference>
<comment type="domain">
    <text evidence="32 33">The 17 amino acids long immunosuppressive region is present in many retroviral envelope proteins. Synthetic peptides derived from this relatively conserved sequence inhibit immune function in vitro and in vivo.</text>
</comment>
<dbReference type="GO" id="GO:0019062">
    <property type="term" value="P:virion attachment to host cell"/>
    <property type="evidence" value="ECO:0007669"/>
    <property type="project" value="UniProtKB-UniRule"/>
</dbReference>
<comment type="caution">
    <text evidence="32 33">Lacks conserved residue(s) required for the propagation of feature annotation.</text>
</comment>
<dbReference type="Gene3D" id="1.10.287.210">
    <property type="match status" value="1"/>
</dbReference>
<keyword evidence="8 32" id="KW-1170">Fusion of virus membrane with host endosomal membrane</keyword>
<evidence type="ECO:0000256" key="19">
    <source>
        <dbReference type="ARBA" id="ARBA00022870"/>
    </source>
</evidence>
<evidence type="ECO:0000313" key="36">
    <source>
        <dbReference type="EMBL" id="ABW85695.1"/>
    </source>
</evidence>
<evidence type="ECO:0000256" key="30">
    <source>
        <dbReference type="ARBA" id="ARBA00023288"/>
    </source>
</evidence>
<keyword evidence="14 32" id="KW-0812">Transmembrane</keyword>
<comment type="PTM">
    <text evidence="32">Palmitoylation of the transmembrane protein and of Env polyprotein (prior to its proteolytic cleavage) is essential for their association with host cell membrane lipid rafts. Palmitoylation is therefore required for envelope trafficking to classical lipid rafts, but not for viral replication.</text>
</comment>
<comment type="function">
    <text evidence="32">Envelope glycoprotein gp160: Oligomerizes in the host endoplasmic reticulum into predominantly trimers. In a second time, gp160 transits in the host Golgi, where glycosylation is completed. The precursor is then proteolytically cleaved in the trans-Golgi and thereby activated by cellular furin or furin-like proteases to produce gp120 and gp41.</text>
</comment>
<organism evidence="36">
    <name type="scientific">Human immunodeficiency virus type 1</name>
    <name type="common">HIV-1</name>
    <dbReference type="NCBI Taxonomy" id="11676"/>
    <lineage>
        <taxon>Viruses</taxon>
        <taxon>Riboviria</taxon>
        <taxon>Pararnavirae</taxon>
        <taxon>Artverviricota</taxon>
        <taxon>Revtraviricetes</taxon>
        <taxon>Ortervirales</taxon>
        <taxon>Retroviridae</taxon>
        <taxon>Orthoretrovirinae</taxon>
        <taxon>Lentivirus</taxon>
        <taxon>Lentivirus humimdef1</taxon>
    </lineage>
</organism>
<comment type="PTM">
    <text evidence="32">Highly glycosylated by host. The high number of glycan on the protein is reffered to as 'glycan shield' because it contributes to hide protein sequence from adaptive immune system.</text>
</comment>
<comment type="domain">
    <text evidence="32">Some of the most genetically diverse regions of the viral genome are present in Env. They are called variable regions 1 through 5 (V1 through V5). Coreceptor usage of gp120 is determined mainly by the primary structure of the third variable region (V3) in the outer domain of gp120. The sequence of V3 determines which coreceptor, CCR5 and/or CXCR4 (corresponding to R5/macrophage, X4/T cell and R5X4/T cell and macrophage tropism), is used to trigger the fusion potential of the Env complex, and hence which cells the virus can infect. Binding to CCR5 involves a region adjacent in addition to V3.</text>
</comment>
<evidence type="ECO:0000256" key="29">
    <source>
        <dbReference type="ARBA" id="ARBA00023280"/>
    </source>
</evidence>
<feature type="disulfide bond" evidence="32">
    <location>
        <begin position="125"/>
        <end position="195"/>
    </location>
</feature>
<evidence type="ECO:0000256" key="13">
    <source>
        <dbReference type="ARBA" id="ARBA00022685"/>
    </source>
</evidence>
<dbReference type="InterPro" id="IPR000328">
    <property type="entry name" value="GP41-like"/>
</dbReference>
<evidence type="ECO:0000259" key="35">
    <source>
        <dbReference type="Pfam" id="PF00517"/>
    </source>
</evidence>
<feature type="lipid moiety-binding region" description="S-palmitoyl cysteine; by host" evidence="32">
    <location>
        <position position="765"/>
    </location>
</feature>
<comment type="domain">
    <text evidence="32">The CD4-binding region is targeted by the antibody b12.</text>
</comment>
<feature type="site" description="Cleavage; by host furin" evidence="32">
    <location>
        <begin position="512"/>
        <end position="513"/>
    </location>
</feature>
<dbReference type="FunFam" id="1.10.287.210:FF:000001">
    <property type="entry name" value="Envelope glycoprotein gp160"/>
    <property type="match status" value="1"/>
</dbReference>
<comment type="miscellaneous">
    <text evidence="32">Inhibitors targeting HIV-1 viral envelope proteins are used as antiretroviral drugs. Attachment of virions to the cell surface via non-specific interactions and CD4 binding can be blocked by inhibitors that include cyanovirin-N, cyclotriazadisulfonamide analogs, PRO 2000, TNX 355 and PRO 542. In addition, BMS 806 can block CD4-induced conformational changes. Env interactions with the coreceptor molecules can be targeted by CCR5 antagonists including SCH-D, maraviroc (UK 427857) and aplaviroc (GW 873140), and the CXCR4 antagonist AMD 070. Fusion of viral and cellular membranes can be inhibited by peptides such as enfuvirtide and tifuvirtide (T 1249). Resistance to inhibitors associated with mutations in Env are observed. Most of the time, single mutations confer only a modest reduction in drug susceptibility. Combination of several mutations is usually required to develop a high-level drug resistance.</text>
</comment>
<organismHost>
    <name type="scientific">Homo sapiens</name>
    <name type="common">Human</name>
    <dbReference type="NCBI Taxonomy" id="9606"/>
</organismHost>
<comment type="subcellular location">
    <molecule>Surface protein gp120</molecule>
    <subcellularLocation>
        <location evidence="32">Virion membrane</location>
        <topology evidence="32">Peripheral membrane protein</topology>
    </subcellularLocation>
    <subcellularLocation>
        <location evidence="32">Host cell membrane</location>
        <topology evidence="32">Peripheral membrane protein</topology>
    </subcellularLocation>
    <subcellularLocation>
        <location evidence="32">Host endosome membrane</location>
        <topology evidence="32">Single-pass type I membrane protein</topology>
    </subcellularLocation>
    <text evidence="32">The surface protein is not anchored to the viral envelope, but associates with the extravirion surface through its binding to TM. It is probably concentrated at the site of budding and incorporated into the virions possibly by contacts between the cytoplasmic tail of Env and the N-terminus of Gag.</text>
</comment>
<evidence type="ECO:0000256" key="16">
    <source>
        <dbReference type="ARBA" id="ARBA00022729"/>
    </source>
</evidence>
<keyword evidence="21 32" id="KW-1164">Virus endocytosis by host</keyword>
<evidence type="ECO:0000256" key="6">
    <source>
        <dbReference type="ARBA" id="ARBA00004650"/>
    </source>
</evidence>
<feature type="short sequence motif" description="YXXL motif; contains endocytosis signal" evidence="32">
    <location>
        <begin position="713"/>
        <end position="716"/>
    </location>
</feature>
<feature type="domain" description="Retroviral envelope protein GP41-like" evidence="35">
    <location>
        <begin position="531"/>
        <end position="721"/>
    </location>
</feature>
<evidence type="ECO:0000256" key="8">
    <source>
        <dbReference type="ARBA" id="ARBA00022510"/>
    </source>
</evidence>
<feature type="disulfide bond" evidence="32">
    <location>
        <begin position="53"/>
        <end position="73"/>
    </location>
</feature>
<evidence type="ECO:0000256" key="21">
    <source>
        <dbReference type="ARBA" id="ARBA00022890"/>
    </source>
</evidence>
<evidence type="ECO:0000256" key="18">
    <source>
        <dbReference type="ARBA" id="ARBA00022844"/>
    </source>
</evidence>
<keyword evidence="9 32" id="KW-1032">Host cell membrane</keyword>
<feature type="disulfide bond" evidence="32">
    <location>
        <begin position="118"/>
        <end position="204"/>
    </location>
</feature>
<feature type="disulfide bond" evidence="32">
    <location>
        <begin position="599"/>
        <end position="605"/>
    </location>
</feature>
<keyword evidence="24 32" id="KW-0175">Coiled coil</keyword>
<comment type="domain">
    <text evidence="32">The YXXL motif is involved in determining the exact site of viral release at the surface of infected mononuclear cells and promotes endocytosis. YXXL and di-leucine endocytosis motifs interact directly or indirectly with the clathrin adapter complexes, opperate independently, and their activities are not additive.</text>
</comment>
<dbReference type="SUPFAM" id="SSF56502">
    <property type="entry name" value="gp120 core"/>
    <property type="match status" value="2"/>
</dbReference>
<dbReference type="GO" id="GO:0052031">
    <property type="term" value="P:symbiont-mediated perturbation of host defense response"/>
    <property type="evidence" value="ECO:0007669"/>
    <property type="project" value="UniProtKB-UniRule"/>
</dbReference>
<reference evidence="36" key="1">
    <citation type="journal article" date="2008" name="J. Virol.">
        <title>Deciphering human immunodeficiency virus type 1 transmission and early envelope diversification by single-genome amplification and sequencing.</title>
        <authorList>
            <person name="Salazar-Gonzalez J.F."/>
            <person name="Bailes E."/>
            <person name="Pham K.T."/>
            <person name="Salazar M.G."/>
            <person name="Guffey M.B."/>
            <person name="Keele B.F."/>
            <person name="Derdeyn C.A."/>
            <person name="Farmer P."/>
            <person name="Hunter E."/>
            <person name="Allen S."/>
            <person name="Manigart O."/>
            <person name="Mulenga J."/>
            <person name="Anderson J.A."/>
            <person name="Swanstrom R."/>
            <person name="Haynes B.F."/>
            <person name="Athreya G.S."/>
            <person name="Korber B.T."/>
            <person name="Sharp P.M."/>
            <person name="Shaw G.M."/>
            <person name="Hahn B.H."/>
        </authorList>
    </citation>
    <scope>NUCLEOTIDE SEQUENCE</scope>
    <source>
        <strain evidence="36">ZM247F_BULK_34</strain>
    </source>
</reference>
<dbReference type="GO" id="GO:0075512">
    <property type="term" value="P:clathrin-dependent endocytosis of virus by host cell"/>
    <property type="evidence" value="ECO:0007669"/>
    <property type="project" value="UniProtKB-UniRule"/>
</dbReference>
<keyword evidence="30 32" id="KW-0449">Lipoprotein</keyword>
<comment type="function">
    <text evidence="32">Surface protein gp120: Attaches the virus to the host lymphoid cell by binding to the primary receptor CD4. This interaction induces a structural rearrangement creating a high affinity binding site for a chemokine coreceptor like CXCR4 and/or CCR5. Acts as a ligand for CD209/DC-SIGN and CLEC4M/DC-SIGNR, which are respectively found on dendritic cells (DCs), and on endothelial cells of liver sinusoids and lymph node sinuses. These interactions allow capture of viral particles at mucosal surfaces by these cells and subsequent transmission to permissive cells. HIV subverts the migration properties of dendritic cells to gain access to CD4+ T-cells in lymph nodes. Virus transmission to permissive T-cells occurs either in trans (without DCs infection, through viral capture and transmission), or in cis (following DCs productive infection, through the usual CD4-gp120 interaction), thereby inducing a robust infection. In trans infection, bound virions remain infectious over days and it is proposed that they are not degraded, but protected in non-lysosomal acidic organelles within the DCs close to the cell membrane thus contributing to the viral infectious potential during DCs' migration from the periphery to the lymphoid tissues. On arrival at lymphoid tissues, intact virions recycle back to DCs' cell surface allowing virus transmission to CD4+ T-cells.</text>
</comment>
<dbReference type="GO" id="GO:0039654">
    <property type="term" value="P:fusion of virus membrane with host endosome membrane"/>
    <property type="evidence" value="ECO:0007669"/>
    <property type="project" value="UniProtKB-UniRule"/>
</dbReference>
<feature type="disulfide bond" evidence="32">
    <location>
        <begin position="227"/>
        <end position="238"/>
    </location>
</feature>
<protein>
    <recommendedName>
        <fullName evidence="32">Envelope glycoprotein gp160</fullName>
    </recommendedName>
    <alternativeName>
        <fullName evidence="32">Env polyprotein</fullName>
    </alternativeName>
    <component>
        <recommendedName>
            <fullName evidence="32">Surface protein gp120</fullName>
            <shortName evidence="32">SU</shortName>
        </recommendedName>
        <alternativeName>
            <fullName evidence="32">Glycoprotein 120</fullName>
            <shortName evidence="32">gp120</shortName>
        </alternativeName>
    </component>
    <component>
        <recommendedName>
            <fullName evidence="32">Transmembrane protein gp41</fullName>
            <shortName evidence="32">TM</shortName>
        </recommendedName>
        <alternativeName>
            <fullName evidence="32">Glycoprotein 41</fullName>
            <shortName evidence="32">gp41</shortName>
        </alternativeName>
    </component>
</protein>
<dbReference type="Pfam" id="PF00516">
    <property type="entry name" value="GP120"/>
    <property type="match status" value="2"/>
</dbReference>
<gene>
    <name evidence="32 36" type="primary">env</name>
</gene>
<evidence type="ECO:0000256" key="23">
    <source>
        <dbReference type="ARBA" id="ARBA00023046"/>
    </source>
</evidence>
<dbReference type="GO" id="GO:0020002">
    <property type="term" value="C:host cell plasma membrane"/>
    <property type="evidence" value="ECO:0007669"/>
    <property type="project" value="UniProtKB-SubCell"/>
</dbReference>
<dbReference type="GO" id="GO:0019064">
    <property type="term" value="P:fusion of virus membrane with host plasma membrane"/>
    <property type="evidence" value="ECO:0007669"/>
    <property type="project" value="UniProtKB-UniRule"/>
</dbReference>
<comment type="function">
    <text evidence="32">Transmembrane protein gp41: Acts as a class I viral fusion protein. Under the current model, the protein has at least 3 conformational states: pre-fusion native state, pre-hairpin intermediate state, and post-fusion hairpin state. During fusion of viral and target intracellular membranes, the coiled coil regions (heptad repeats) assume a trimer-of-hairpins structure, positioning the fusion peptide in close proximity to the C-terminal region of the ectodomain. The formation of this structure appears to drive apposition and subsequent fusion of viral and target cell membranes. Complete fusion occurs in host cell endosomes and is dynamin-dependent, however some lipid transfer might occur at the plasma membrane. The virus undergoes clathrin-dependent internalization long before endosomal fusion, thus minimizing the surface exposure of conserved viral epitopes during fusion and reducing the efficacy of inhibitors targeting these epitopes. Membranes fusion leads to delivery of the nucleocapsid into the cytoplasm.</text>
</comment>
<keyword evidence="17 32" id="KW-1161">Viral attachment to host cell</keyword>
<feature type="transmembrane region" description="Helical" evidence="33">
    <location>
        <begin position="679"/>
        <end position="706"/>
    </location>
</feature>
<name>B0YYD3_HV1</name>
<keyword evidence="16 32" id="KW-0732">Signal</keyword>
<evidence type="ECO:0000256" key="5">
    <source>
        <dbReference type="ARBA" id="ARBA00004578"/>
    </source>
</evidence>
<comment type="miscellaneous">
    <text evidence="32">HIV-1 lineages are divided in three main groups, M (for Major), O (for Outlier), and N (for New, or Non-M, Non-O). The vast majority of strains found worldwide belong to the group M. Group O seems to be endemic to and largely confined to Cameroon and neighboring countries in West Central Africa, where these viruses represent a small minority of HIV-1 strains. The group N is represented by a limited number of isolates from Cameroonian persons. The group M is further subdivided in 9 clades or subtypes (A to D, F to H, J and K).</text>
</comment>
<comment type="subunit">
    <text evidence="32">The mature envelope protein (Env) consists of a homotrimer of non-covalently associated gp120-gp41 heterodimers. The resulting complex protrudes from the virus surface as a spike. There seems to be as few as 10 spikes on the average virion. Surface protein gp120 interacts with host CD4, CCR5 and CXCR4. Gp120 also interacts with the C-type lectins CD209/DC-SIGN and CLEC4M/DC-SIGNR (collectively referred to as DC-SIGN(R)). Gp120 and gp41 interact with GalCer. Gp120 interacts with host ITGA4/ITGB7 complex; on CD4+ T-cells, this interaction results in rapid activation of integrin ITGAL/LFA-1, which facilitates efficient cell-to-cell spreading of HIV-1. Gp120 interacts with cell-associated heparan sulfate; this interaction increases virus infectivity on permissive cells and may be involved in infection of CD4- cells.</text>
</comment>
<evidence type="ECO:0000256" key="25">
    <source>
        <dbReference type="ARBA" id="ARBA00023136"/>
    </source>
</evidence>
<dbReference type="HAMAP" id="MF_04083">
    <property type="entry name" value="HIV_ENV"/>
    <property type="match status" value="1"/>
</dbReference>
<dbReference type="Gene3D" id="1.20.5.490">
    <property type="entry name" value="Single helix bin"/>
    <property type="match status" value="1"/>
</dbReference>
<evidence type="ECO:0000256" key="2">
    <source>
        <dbReference type="ARBA" id="ARBA00004433"/>
    </source>
</evidence>
<evidence type="ECO:0000256" key="12">
    <source>
        <dbReference type="ARBA" id="ARBA00022595"/>
    </source>
</evidence>
<keyword evidence="29 32" id="KW-0899">Viral immunoevasion</keyword>
<dbReference type="FunFam" id="2.170.40.20:FF:000003">
    <property type="entry name" value="Envelope glycoprotein gp160"/>
    <property type="match status" value="1"/>
</dbReference>
<keyword evidence="28 32" id="KW-0325">Glycoprotein</keyword>
<feature type="region of interest" description="Immunosuppression" evidence="32">
    <location>
        <begin position="575"/>
        <end position="593"/>
    </location>
</feature>
<dbReference type="GO" id="GO:0005198">
    <property type="term" value="F:structural molecule activity"/>
    <property type="evidence" value="ECO:0007669"/>
    <property type="project" value="UniProtKB-UniRule"/>
</dbReference>